<dbReference type="EMBL" id="UINC01065440">
    <property type="protein sequence ID" value="SVB95109.1"/>
    <property type="molecule type" value="Genomic_DNA"/>
</dbReference>
<reference evidence="3" key="1">
    <citation type="submission" date="2018-05" db="EMBL/GenBank/DDBJ databases">
        <authorList>
            <person name="Lanie J.A."/>
            <person name="Ng W.-L."/>
            <person name="Kazmierczak K.M."/>
            <person name="Andrzejewski T.M."/>
            <person name="Davidsen T.M."/>
            <person name="Wayne K.J."/>
            <person name="Tettelin H."/>
            <person name="Glass J.I."/>
            <person name="Rusch D."/>
            <person name="Podicherti R."/>
            <person name="Tsui H.-C.T."/>
            <person name="Winkler M.E."/>
        </authorList>
    </citation>
    <scope>NUCLEOTIDE SEQUENCE</scope>
</reference>
<feature type="domain" description="Pyridoxamine 5'-phosphate oxidase N-terminal" evidence="2">
    <location>
        <begin position="10"/>
        <end position="125"/>
    </location>
</feature>
<dbReference type="PANTHER" id="PTHR35176">
    <property type="entry name" value="HEME OXYGENASE HI_0854-RELATED"/>
    <property type="match status" value="1"/>
</dbReference>
<dbReference type="SUPFAM" id="SSF50475">
    <property type="entry name" value="FMN-binding split barrel"/>
    <property type="match status" value="1"/>
</dbReference>
<dbReference type="InterPro" id="IPR052019">
    <property type="entry name" value="F420H2_bilvrd_red/Heme_oxyg"/>
</dbReference>
<organism evidence="3">
    <name type="scientific">marine metagenome</name>
    <dbReference type="NCBI Taxonomy" id="408172"/>
    <lineage>
        <taxon>unclassified sequences</taxon>
        <taxon>metagenomes</taxon>
        <taxon>ecological metagenomes</taxon>
    </lineage>
</organism>
<keyword evidence="1" id="KW-0560">Oxidoreductase</keyword>
<dbReference type="Gene3D" id="2.30.110.10">
    <property type="entry name" value="Electron Transport, Fmn-binding Protein, Chain A"/>
    <property type="match status" value="1"/>
</dbReference>
<name>A0A382I786_9ZZZZ</name>
<protein>
    <recommendedName>
        <fullName evidence="2">Pyridoxamine 5'-phosphate oxidase N-terminal domain-containing protein</fullName>
    </recommendedName>
</protein>
<dbReference type="InterPro" id="IPR012349">
    <property type="entry name" value="Split_barrel_FMN-bd"/>
</dbReference>
<proteinExistence type="predicted"/>
<dbReference type="PANTHER" id="PTHR35176:SF6">
    <property type="entry name" value="HEME OXYGENASE HI_0854-RELATED"/>
    <property type="match status" value="1"/>
</dbReference>
<sequence>MVAISPNQTTEAMNDFMDERHLGILTLVRPDGRPHSTPVGFMWNDEEKIARIITWSGSLKARLLEEENLIGTISQVDGGRWATFEGTCSVTNDPEICADAVSRYAVRYSPPKDRGSDRRTISMVVSKILLSTGLAS</sequence>
<evidence type="ECO:0000313" key="3">
    <source>
        <dbReference type="EMBL" id="SVB95109.1"/>
    </source>
</evidence>
<evidence type="ECO:0000256" key="1">
    <source>
        <dbReference type="ARBA" id="ARBA00023002"/>
    </source>
</evidence>
<dbReference type="GO" id="GO:0005829">
    <property type="term" value="C:cytosol"/>
    <property type="evidence" value="ECO:0007669"/>
    <property type="project" value="TreeGrafter"/>
</dbReference>
<accession>A0A382I786</accession>
<evidence type="ECO:0000259" key="2">
    <source>
        <dbReference type="Pfam" id="PF01243"/>
    </source>
</evidence>
<dbReference type="Pfam" id="PF01243">
    <property type="entry name" value="PNPOx_N"/>
    <property type="match status" value="1"/>
</dbReference>
<dbReference type="GO" id="GO:0070967">
    <property type="term" value="F:coenzyme F420 binding"/>
    <property type="evidence" value="ECO:0007669"/>
    <property type="project" value="TreeGrafter"/>
</dbReference>
<gene>
    <name evidence="3" type="ORF">METZ01_LOCUS247963</name>
</gene>
<dbReference type="GO" id="GO:0016627">
    <property type="term" value="F:oxidoreductase activity, acting on the CH-CH group of donors"/>
    <property type="evidence" value="ECO:0007669"/>
    <property type="project" value="TreeGrafter"/>
</dbReference>
<dbReference type="AlphaFoldDB" id="A0A382I786"/>
<dbReference type="InterPro" id="IPR011576">
    <property type="entry name" value="Pyridox_Oxase_N"/>
</dbReference>